<keyword evidence="4" id="KW-1185">Reference proteome</keyword>
<evidence type="ECO:0000259" key="2">
    <source>
        <dbReference type="Pfam" id="PF14257"/>
    </source>
</evidence>
<feature type="transmembrane region" description="Helical" evidence="1">
    <location>
        <begin position="251"/>
        <end position="276"/>
    </location>
</feature>
<gene>
    <name evidence="3" type="ORF">JFL75_01680</name>
</gene>
<reference evidence="3" key="1">
    <citation type="submission" date="2021-01" db="EMBL/GenBank/DDBJ databases">
        <title>Description of Breznakiella homolactica.</title>
        <authorList>
            <person name="Song Y."/>
            <person name="Brune A."/>
        </authorList>
    </citation>
    <scope>NUCLEOTIDE SEQUENCE</scope>
    <source>
        <strain evidence="3">RmG30</strain>
    </source>
</reference>
<proteinExistence type="predicted"/>
<dbReference type="InterPro" id="IPR025645">
    <property type="entry name" value="DUF4349"/>
</dbReference>
<organism evidence="3 4">
    <name type="scientific">Breznakiella homolactica</name>
    <dbReference type="NCBI Taxonomy" id="2798577"/>
    <lineage>
        <taxon>Bacteria</taxon>
        <taxon>Pseudomonadati</taxon>
        <taxon>Spirochaetota</taxon>
        <taxon>Spirochaetia</taxon>
        <taxon>Spirochaetales</taxon>
        <taxon>Breznakiellaceae</taxon>
        <taxon>Breznakiella</taxon>
    </lineage>
</organism>
<keyword evidence="1" id="KW-1133">Transmembrane helix</keyword>
<evidence type="ECO:0000313" key="4">
    <source>
        <dbReference type="Proteomes" id="UP000595917"/>
    </source>
</evidence>
<evidence type="ECO:0000313" key="3">
    <source>
        <dbReference type="EMBL" id="QQO11288.1"/>
    </source>
</evidence>
<accession>A0A7T7XRS9</accession>
<dbReference type="EMBL" id="CP067089">
    <property type="protein sequence ID" value="QQO11288.1"/>
    <property type="molecule type" value="Genomic_DNA"/>
</dbReference>
<sequence length="305" mass="33375">MKKNRWIAVTLLVILGMAFVSCGGKGSYESFAAADMASGGSAQMSRNAAAPEASPEVPQSAEAATAAGVERKLVRQATIRYRVQDLDETVQSLTDTLKQYGAYISYSTVYENSRSYTIRIPSASYGDFLSSLDSIGRPLYRTETAEDVTLRYYDLEGRLETKRELLRTFQGYLGKAANIEEILSVEKRIAELQNEIDWVGTELKGLSDLVDYATVNLELLGPVTAVSYSKPTLGDRIGDIFRSFGDFSATVVVVLIGIVVYGIPIVLLLSLFYWLLFGKIGLLKKLWRLAKGKGGSKTGGKKSAE</sequence>
<dbReference type="AlphaFoldDB" id="A0A7T7XRS9"/>
<protein>
    <submittedName>
        <fullName evidence="3">DUF4349 domain-containing protein</fullName>
    </submittedName>
</protein>
<name>A0A7T7XRS9_9SPIR</name>
<dbReference type="KEGG" id="bhc:JFL75_01680"/>
<dbReference type="PROSITE" id="PS51257">
    <property type="entry name" value="PROKAR_LIPOPROTEIN"/>
    <property type="match status" value="1"/>
</dbReference>
<dbReference type="Pfam" id="PF14257">
    <property type="entry name" value="DUF4349"/>
    <property type="match status" value="1"/>
</dbReference>
<feature type="domain" description="DUF4349" evidence="2">
    <location>
        <begin position="71"/>
        <end position="273"/>
    </location>
</feature>
<evidence type="ECO:0000256" key="1">
    <source>
        <dbReference type="SAM" id="Phobius"/>
    </source>
</evidence>
<keyword evidence="1" id="KW-0472">Membrane</keyword>
<dbReference type="Proteomes" id="UP000595917">
    <property type="component" value="Chromosome"/>
</dbReference>
<keyword evidence="1" id="KW-0812">Transmembrane</keyword>